<accession>A0A1J4KSP2</accession>
<proteinExistence type="predicted"/>
<protein>
    <recommendedName>
        <fullName evidence="3">Exportin-1 C-terminal domain-containing protein</fullName>
    </recommendedName>
</protein>
<keyword evidence="2" id="KW-1185">Reference proteome</keyword>
<evidence type="ECO:0008006" key="3">
    <source>
        <dbReference type="Google" id="ProtNLM"/>
    </source>
</evidence>
<dbReference type="Proteomes" id="UP000179807">
    <property type="component" value="Unassembled WGS sequence"/>
</dbReference>
<dbReference type="VEuPathDB" id="TrichDB:TRFO_17652"/>
<dbReference type="AlphaFoldDB" id="A0A1J4KSP2"/>
<dbReference type="OrthoDB" id="244158at2759"/>
<dbReference type="GeneID" id="94834418"/>
<reference evidence="1" key="1">
    <citation type="submission" date="2016-10" db="EMBL/GenBank/DDBJ databases">
        <authorList>
            <person name="Benchimol M."/>
            <person name="Almeida L.G."/>
            <person name="Vasconcelos A.T."/>
            <person name="Perreira-Neves A."/>
            <person name="Rosa I.A."/>
            <person name="Tasca T."/>
            <person name="Bogo M.R."/>
            <person name="de Souza W."/>
        </authorList>
    </citation>
    <scope>NUCLEOTIDE SEQUENCE [LARGE SCALE GENOMIC DNA]</scope>
    <source>
        <strain evidence="1">K</strain>
    </source>
</reference>
<sequence length="994" mass="115973">MSDVEDQIFELLNKTIDTDENVRMPAIQELQSYTFQLELVPKLENVLKISLQNNNISHIYFTLLILRDVIANRGVLLPLEKHQEHISHLVNIGNEFAPLISSNFAVRNVYSDSISISYRFVLETTRASPLRMPEEFIKFESTNFHKIIKANTMLSILNVVEKEMRHYKIDDQKFLESTFRQYLMIDYFIYSFLCFLSDDHTINVLGTSIFIKCANFGTTRQANQNYPQRIFTDFYQDSKYIDILLSFFMNWENSSESAQALESLSFYIKIGKTSNNNFCKSKLFDNILIDVTVKIPQIIEQITDSHNNEKAPILLLFLIDLVHFFNSSVFQFLDNFISSVINFSNQYLYNDIPNFILLWKNISTVLESPISQYNQKEKLKVVLLSIINHYLEFLLNNSGKYSEIILNNREEFLEIHSNLWIMGIPCLVEVSQNICSIVQSTLENEISEISYQKMIIVSSLLESYNKSYKALSSGASTDFSRSTFQCYNSMFSFINYESNPPEKLSSIYQEFGEAVAKFEFMFIFYSQSIINDLFRNLHMITIKQAFQNKEGLILDTIFTHLVNNLLIFNQSPNLVFSLISFFDEITNNQSMLINKHLSKNTRVQDLSHQRIQLVFDAFSFTDVKQKMPLLYKIYSNVISNEEFPLFLASLDHSFTTTLADPKQCFILFRQIRGIEMNVKNQLLKGMILKWMIQNHFTDTLNLLKQHCKVKYTVEAIVKTWTELAKLFDNQIMKTTGLGIEYFRKNVQLMLVLKEHCEEPQWSIMKIVHCCIVGDYANYGIMKLYNDKSIDIVLEHFFYLLITWANGETPKRLIRITEVLRKISEIGMAEMIFTVEQNLMGMNEFLINNLLVGDLEIWKISCDCFGKLLNEAILHSMPTQRFMQFFIITLDALINLPFNDRKTIESTAFVMFLLIKENTPQCHQVCEAVISTFEEIYISDVRKIFNSLLSAAVVEDTNPFNHYLNEVINFSNRMKKYHVEIANIPIFAQIFRRIG</sequence>
<evidence type="ECO:0000313" key="2">
    <source>
        <dbReference type="Proteomes" id="UP000179807"/>
    </source>
</evidence>
<organism evidence="1 2">
    <name type="scientific">Tritrichomonas foetus</name>
    <dbReference type="NCBI Taxonomy" id="1144522"/>
    <lineage>
        <taxon>Eukaryota</taxon>
        <taxon>Metamonada</taxon>
        <taxon>Parabasalia</taxon>
        <taxon>Tritrichomonadida</taxon>
        <taxon>Tritrichomonadidae</taxon>
        <taxon>Tritrichomonas</taxon>
    </lineage>
</organism>
<gene>
    <name evidence="1" type="ORF">TRFO_17652</name>
</gene>
<dbReference type="RefSeq" id="XP_068365629.1">
    <property type="nucleotide sequence ID" value="XM_068499714.1"/>
</dbReference>
<name>A0A1J4KSP2_9EUKA</name>
<evidence type="ECO:0000313" key="1">
    <source>
        <dbReference type="EMBL" id="OHT12493.1"/>
    </source>
</evidence>
<dbReference type="EMBL" id="MLAK01000562">
    <property type="protein sequence ID" value="OHT12493.1"/>
    <property type="molecule type" value="Genomic_DNA"/>
</dbReference>
<comment type="caution">
    <text evidence="1">The sequence shown here is derived from an EMBL/GenBank/DDBJ whole genome shotgun (WGS) entry which is preliminary data.</text>
</comment>